<dbReference type="FunFam" id="3.30.70.1400:FF:000001">
    <property type="entry name" value="Aminomethyltransferase"/>
    <property type="match status" value="1"/>
</dbReference>
<dbReference type="InterPro" id="IPR006223">
    <property type="entry name" value="GcvT"/>
</dbReference>
<evidence type="ECO:0000313" key="11">
    <source>
        <dbReference type="EMBL" id="SBW01988.1"/>
    </source>
</evidence>
<dbReference type="SUPFAM" id="SSF101790">
    <property type="entry name" value="Aminomethyltransferase beta-barrel domain"/>
    <property type="match status" value="1"/>
</dbReference>
<dbReference type="Gene3D" id="4.10.1250.10">
    <property type="entry name" value="Aminomethyltransferase fragment"/>
    <property type="match status" value="1"/>
</dbReference>
<comment type="catalytic activity">
    <reaction evidence="6 7">
        <text>N(6)-[(R)-S(8)-aminomethyldihydrolipoyl]-L-lysyl-[protein] + (6S)-5,6,7,8-tetrahydrofolate = N(6)-[(R)-dihydrolipoyl]-L-lysyl-[protein] + (6R)-5,10-methylene-5,6,7,8-tetrahydrofolate + NH4(+)</text>
        <dbReference type="Rhea" id="RHEA:16945"/>
        <dbReference type="Rhea" id="RHEA-COMP:10475"/>
        <dbReference type="Rhea" id="RHEA-COMP:10492"/>
        <dbReference type="ChEBI" id="CHEBI:15636"/>
        <dbReference type="ChEBI" id="CHEBI:28938"/>
        <dbReference type="ChEBI" id="CHEBI:57453"/>
        <dbReference type="ChEBI" id="CHEBI:83100"/>
        <dbReference type="ChEBI" id="CHEBI:83143"/>
        <dbReference type="EC" id="2.1.2.10"/>
    </reaction>
</comment>
<feature type="domain" description="Aminomethyltransferase C-terminal" evidence="10">
    <location>
        <begin position="277"/>
        <end position="354"/>
    </location>
</feature>
<dbReference type="NCBIfam" id="NF001567">
    <property type="entry name" value="PRK00389.1"/>
    <property type="match status" value="1"/>
</dbReference>
<dbReference type="InterPro" id="IPR022903">
    <property type="entry name" value="GcvT_bac"/>
</dbReference>
<dbReference type="InterPro" id="IPR006222">
    <property type="entry name" value="GCVT_N"/>
</dbReference>
<dbReference type="EMBL" id="FLUN01000001">
    <property type="protein sequence ID" value="SBW01988.1"/>
    <property type="molecule type" value="Genomic_DNA"/>
</dbReference>
<name>A0A212JRM2_9FIRM</name>
<dbReference type="PANTHER" id="PTHR43757">
    <property type="entry name" value="AMINOMETHYLTRANSFERASE"/>
    <property type="match status" value="1"/>
</dbReference>
<keyword evidence="11" id="KW-0489">Methyltransferase</keyword>
<dbReference type="PANTHER" id="PTHR43757:SF2">
    <property type="entry name" value="AMINOMETHYLTRANSFERASE, MITOCHONDRIAL"/>
    <property type="match status" value="1"/>
</dbReference>
<accession>A0A212JRM2</accession>
<dbReference type="PIRSF" id="PIRSF006487">
    <property type="entry name" value="GcvT"/>
    <property type="match status" value="1"/>
</dbReference>
<feature type="binding site" evidence="8">
    <location>
        <position position="197"/>
    </location>
    <ligand>
        <name>substrate</name>
    </ligand>
</feature>
<dbReference type="EC" id="2.1.2.10" evidence="2 7"/>
<dbReference type="FunFam" id="2.40.30.110:FF:000003">
    <property type="entry name" value="Aminomethyltransferase"/>
    <property type="match status" value="1"/>
</dbReference>
<dbReference type="Pfam" id="PF01571">
    <property type="entry name" value="GCV_T"/>
    <property type="match status" value="1"/>
</dbReference>
<dbReference type="HAMAP" id="MF_00259">
    <property type="entry name" value="GcvT"/>
    <property type="match status" value="1"/>
</dbReference>
<dbReference type="InterPro" id="IPR013977">
    <property type="entry name" value="GcvT_C"/>
</dbReference>
<evidence type="ECO:0000256" key="2">
    <source>
        <dbReference type="ARBA" id="ARBA00012616"/>
    </source>
</evidence>
<evidence type="ECO:0000256" key="6">
    <source>
        <dbReference type="ARBA" id="ARBA00047665"/>
    </source>
</evidence>
<gene>
    <name evidence="7 11" type="primary">gcvT</name>
    <name evidence="11" type="ORF">KL86CLO1_11575</name>
</gene>
<dbReference type="GO" id="GO:0008168">
    <property type="term" value="F:methyltransferase activity"/>
    <property type="evidence" value="ECO:0007669"/>
    <property type="project" value="UniProtKB-KW"/>
</dbReference>
<feature type="domain" description="GCVT N-terminal" evidence="9">
    <location>
        <begin position="7"/>
        <end position="260"/>
    </location>
</feature>
<dbReference type="Pfam" id="PF08669">
    <property type="entry name" value="GCV_T_C"/>
    <property type="match status" value="1"/>
</dbReference>
<evidence type="ECO:0000256" key="7">
    <source>
        <dbReference type="HAMAP-Rule" id="MF_00259"/>
    </source>
</evidence>
<dbReference type="Gene3D" id="3.30.70.1400">
    <property type="entry name" value="Aminomethyltransferase beta-barrel domains"/>
    <property type="match status" value="1"/>
</dbReference>
<dbReference type="GO" id="GO:0004047">
    <property type="term" value="F:aminomethyltransferase activity"/>
    <property type="evidence" value="ECO:0007669"/>
    <property type="project" value="UniProtKB-UniRule"/>
</dbReference>
<keyword evidence="3 7" id="KW-0032">Aminotransferase</keyword>
<dbReference type="InterPro" id="IPR028896">
    <property type="entry name" value="GcvT/YgfZ/DmdA"/>
</dbReference>
<dbReference type="Gene3D" id="2.40.30.110">
    <property type="entry name" value="Aminomethyltransferase beta-barrel domains"/>
    <property type="match status" value="1"/>
</dbReference>
<comment type="function">
    <text evidence="7">The glycine cleavage system catalyzes the degradation of glycine.</text>
</comment>
<reference evidence="11" key="1">
    <citation type="submission" date="2016-04" db="EMBL/GenBank/DDBJ databases">
        <authorList>
            <person name="Evans L.H."/>
            <person name="Alamgir A."/>
            <person name="Owens N."/>
            <person name="Weber N.D."/>
            <person name="Virtaneva K."/>
            <person name="Barbian K."/>
            <person name="Babar A."/>
            <person name="Rosenke K."/>
        </authorList>
    </citation>
    <scope>NUCLEOTIDE SEQUENCE</scope>
    <source>
        <strain evidence="11">86</strain>
    </source>
</reference>
<dbReference type="GO" id="GO:0008483">
    <property type="term" value="F:transaminase activity"/>
    <property type="evidence" value="ECO:0007669"/>
    <property type="project" value="UniProtKB-KW"/>
</dbReference>
<evidence type="ECO:0000256" key="3">
    <source>
        <dbReference type="ARBA" id="ARBA00022576"/>
    </source>
</evidence>
<dbReference type="GO" id="GO:0005829">
    <property type="term" value="C:cytosol"/>
    <property type="evidence" value="ECO:0007669"/>
    <property type="project" value="TreeGrafter"/>
</dbReference>
<evidence type="ECO:0000256" key="1">
    <source>
        <dbReference type="ARBA" id="ARBA00008609"/>
    </source>
</evidence>
<evidence type="ECO:0000256" key="4">
    <source>
        <dbReference type="ARBA" id="ARBA00022679"/>
    </source>
</evidence>
<sequence length="360" mass="38889">MELKTPLYSQHEHLEGKIVSFAGYLLPVQYSGGVIAEHKAVRERAGIFDVSHMGEAILEGPDAVANLDHLLTNRFGDMSLGGARYAVMLYEDGGTVDDLIVYRRGEEKFLLVLNASNKDKDVAWIAEHLTGNVRFADISDQVAQIALQGPDSKAVLTTLVPEAQLPGKYYTFTENVTVAGVSCMVSRTGYTGEFGYELYMAPEGAEAVWCALLEAGAQPCGLGARDTLRLEAAMPLYGHELSAEIDPITAGLDFVVKLDKEDFIGKAALVEKGTPGKVRVGLKVTGRGIVREHEAVFIGDTRVGETTSGTHCPTLNVGCAMAYIDRHHSEVGTAVEVEVRGRRVAAEIVSLPFYSKTKKA</sequence>
<dbReference type="GO" id="GO:0032259">
    <property type="term" value="P:methylation"/>
    <property type="evidence" value="ECO:0007669"/>
    <property type="project" value="UniProtKB-KW"/>
</dbReference>
<dbReference type="GO" id="GO:0005960">
    <property type="term" value="C:glycine cleavage complex"/>
    <property type="evidence" value="ECO:0007669"/>
    <property type="project" value="InterPro"/>
</dbReference>
<keyword evidence="4 7" id="KW-0808">Transferase</keyword>
<dbReference type="NCBIfam" id="TIGR00528">
    <property type="entry name" value="gcvT"/>
    <property type="match status" value="1"/>
</dbReference>
<evidence type="ECO:0000259" key="10">
    <source>
        <dbReference type="Pfam" id="PF08669"/>
    </source>
</evidence>
<comment type="similarity">
    <text evidence="1 7">Belongs to the GcvT family.</text>
</comment>
<protein>
    <recommendedName>
        <fullName evidence="2 7">Aminomethyltransferase</fullName>
        <ecNumber evidence="2 7">2.1.2.10</ecNumber>
    </recommendedName>
    <alternativeName>
        <fullName evidence="5 7">Glycine cleavage system T protein</fullName>
    </alternativeName>
</protein>
<evidence type="ECO:0000256" key="8">
    <source>
        <dbReference type="PIRSR" id="PIRSR006487-1"/>
    </source>
</evidence>
<dbReference type="Gene3D" id="3.30.1360.120">
    <property type="entry name" value="Probable tRNA modification gtpase trme, domain 1"/>
    <property type="match status" value="1"/>
</dbReference>
<dbReference type="GO" id="GO:0019464">
    <property type="term" value="P:glycine decarboxylation via glycine cleavage system"/>
    <property type="evidence" value="ECO:0007669"/>
    <property type="project" value="UniProtKB-UniRule"/>
</dbReference>
<organism evidence="11">
    <name type="scientific">uncultured Eubacteriales bacterium</name>
    <dbReference type="NCBI Taxonomy" id="172733"/>
    <lineage>
        <taxon>Bacteria</taxon>
        <taxon>Bacillati</taxon>
        <taxon>Bacillota</taxon>
        <taxon>Clostridia</taxon>
        <taxon>Eubacteriales</taxon>
        <taxon>environmental samples</taxon>
    </lineage>
</organism>
<proteinExistence type="inferred from homology"/>
<dbReference type="AlphaFoldDB" id="A0A212JRM2"/>
<evidence type="ECO:0000256" key="5">
    <source>
        <dbReference type="ARBA" id="ARBA00031395"/>
    </source>
</evidence>
<dbReference type="SUPFAM" id="SSF103025">
    <property type="entry name" value="Folate-binding domain"/>
    <property type="match status" value="1"/>
</dbReference>
<dbReference type="InterPro" id="IPR029043">
    <property type="entry name" value="GcvT/YgfZ_C"/>
</dbReference>
<comment type="subunit">
    <text evidence="7">The glycine cleavage system is composed of four proteins: P, T, L and H.</text>
</comment>
<evidence type="ECO:0000259" key="9">
    <source>
        <dbReference type="Pfam" id="PF01571"/>
    </source>
</evidence>
<dbReference type="InterPro" id="IPR027266">
    <property type="entry name" value="TrmE/GcvT-like"/>
</dbReference>